<dbReference type="CDD" id="cd04647">
    <property type="entry name" value="LbH_MAT_like"/>
    <property type="match status" value="1"/>
</dbReference>
<sequence>MKRVISNWFDFYIRMTSPSKFNNFMKKKMLNFRGAKIGGNPFIDVGVIINSPKNLVVGDNVVISCYTVLTAGGSIKIEDDVMIGYKCNLLSQNHAIPKDVSKSIRFSGHTSHPIHIKKGAWLASNVTILPGVTVGEGAVIGAGAVVTKDVEDYSIYAGVPAKKIKDRIEESYR</sequence>
<accession>A0A917JGF8</accession>
<reference evidence="3" key="1">
    <citation type="journal article" date="2014" name="Int. J. Syst. Evol. Microbiol.">
        <title>Complete genome sequence of Corynebacterium casei LMG S-19264T (=DSM 44701T), isolated from a smear-ripened cheese.</title>
        <authorList>
            <consortium name="US DOE Joint Genome Institute (JGI-PGF)"/>
            <person name="Walter F."/>
            <person name="Albersmeier A."/>
            <person name="Kalinowski J."/>
            <person name="Ruckert C."/>
        </authorList>
    </citation>
    <scope>NUCLEOTIDE SEQUENCE</scope>
    <source>
        <strain evidence="3">CCM 8433</strain>
    </source>
</reference>
<gene>
    <name evidence="3" type="ORF">GCM10011482_13110</name>
</gene>
<name>A0A917JGF8_9ENTE</name>
<dbReference type="GO" id="GO:0016740">
    <property type="term" value="F:transferase activity"/>
    <property type="evidence" value="ECO:0007669"/>
    <property type="project" value="UniProtKB-KW"/>
</dbReference>
<dbReference type="Pfam" id="PF00132">
    <property type="entry name" value="Hexapep"/>
    <property type="match status" value="1"/>
</dbReference>
<dbReference type="InterPro" id="IPR018357">
    <property type="entry name" value="Hexapep_transf_CS"/>
</dbReference>
<evidence type="ECO:0000256" key="1">
    <source>
        <dbReference type="ARBA" id="ARBA00022679"/>
    </source>
</evidence>
<dbReference type="EMBL" id="BMDT01000005">
    <property type="protein sequence ID" value="GGI65657.1"/>
    <property type="molecule type" value="Genomic_DNA"/>
</dbReference>
<dbReference type="PANTHER" id="PTHR23416">
    <property type="entry name" value="SIALIC ACID SYNTHASE-RELATED"/>
    <property type="match status" value="1"/>
</dbReference>
<evidence type="ECO:0000313" key="4">
    <source>
        <dbReference type="Proteomes" id="UP000622610"/>
    </source>
</evidence>
<dbReference type="AlphaFoldDB" id="A0A917JGF8"/>
<evidence type="ECO:0000256" key="2">
    <source>
        <dbReference type="ARBA" id="ARBA00022737"/>
    </source>
</evidence>
<organism evidence="3 4">
    <name type="scientific">Enterococcus alcedinis</name>
    <dbReference type="NCBI Taxonomy" id="1274384"/>
    <lineage>
        <taxon>Bacteria</taxon>
        <taxon>Bacillati</taxon>
        <taxon>Bacillota</taxon>
        <taxon>Bacilli</taxon>
        <taxon>Lactobacillales</taxon>
        <taxon>Enterococcaceae</taxon>
        <taxon>Enterococcus</taxon>
    </lineage>
</organism>
<comment type="caution">
    <text evidence="3">The sequence shown here is derived from an EMBL/GenBank/DDBJ whole genome shotgun (WGS) entry which is preliminary data.</text>
</comment>
<dbReference type="RefSeq" id="WP_188367498.1">
    <property type="nucleotide sequence ID" value="NZ_BMDT01000005.1"/>
</dbReference>
<protein>
    <recommendedName>
        <fullName evidence="5">Acetyltransferase</fullName>
    </recommendedName>
</protein>
<keyword evidence="4" id="KW-1185">Reference proteome</keyword>
<dbReference type="Proteomes" id="UP000622610">
    <property type="component" value="Unassembled WGS sequence"/>
</dbReference>
<evidence type="ECO:0008006" key="5">
    <source>
        <dbReference type="Google" id="ProtNLM"/>
    </source>
</evidence>
<dbReference type="SUPFAM" id="SSF51161">
    <property type="entry name" value="Trimeric LpxA-like enzymes"/>
    <property type="match status" value="1"/>
</dbReference>
<dbReference type="InterPro" id="IPR011004">
    <property type="entry name" value="Trimer_LpxA-like_sf"/>
</dbReference>
<dbReference type="InterPro" id="IPR001451">
    <property type="entry name" value="Hexapep"/>
</dbReference>
<keyword evidence="2" id="KW-0677">Repeat</keyword>
<reference evidence="3" key="2">
    <citation type="submission" date="2020-09" db="EMBL/GenBank/DDBJ databases">
        <authorList>
            <person name="Sun Q."/>
            <person name="Sedlacek I."/>
        </authorList>
    </citation>
    <scope>NUCLEOTIDE SEQUENCE</scope>
    <source>
        <strain evidence="3">CCM 8433</strain>
    </source>
</reference>
<keyword evidence="1" id="KW-0808">Transferase</keyword>
<dbReference type="PROSITE" id="PS00101">
    <property type="entry name" value="HEXAPEP_TRANSFERASES"/>
    <property type="match status" value="1"/>
</dbReference>
<dbReference type="InterPro" id="IPR051159">
    <property type="entry name" value="Hexapeptide_acetyltransf"/>
</dbReference>
<proteinExistence type="predicted"/>
<dbReference type="Gene3D" id="2.160.10.10">
    <property type="entry name" value="Hexapeptide repeat proteins"/>
    <property type="match status" value="1"/>
</dbReference>
<evidence type="ECO:0000313" key="3">
    <source>
        <dbReference type="EMBL" id="GGI65657.1"/>
    </source>
</evidence>